<evidence type="ECO:0000313" key="3">
    <source>
        <dbReference type="Proteomes" id="UP000092461"/>
    </source>
</evidence>
<protein>
    <submittedName>
        <fullName evidence="2">Uncharacterized protein</fullName>
    </submittedName>
</protein>
<name>A0A1B0GLR3_LUTLO</name>
<dbReference type="Proteomes" id="UP000092461">
    <property type="component" value="Unassembled WGS sequence"/>
</dbReference>
<feature type="compositionally biased region" description="Basic and acidic residues" evidence="1">
    <location>
        <begin position="112"/>
        <end position="123"/>
    </location>
</feature>
<reference evidence="2" key="1">
    <citation type="submission" date="2020-05" db="UniProtKB">
        <authorList>
            <consortium name="EnsemblMetazoa"/>
        </authorList>
    </citation>
    <scope>IDENTIFICATION</scope>
    <source>
        <strain evidence="2">Jacobina</strain>
    </source>
</reference>
<dbReference type="EnsemblMetazoa" id="LLOJ010512-RA">
    <property type="protein sequence ID" value="LLOJ010512-PA"/>
    <property type="gene ID" value="LLOJ010512"/>
</dbReference>
<feature type="region of interest" description="Disordered" evidence="1">
    <location>
        <begin position="84"/>
        <end position="123"/>
    </location>
</feature>
<feature type="region of interest" description="Disordered" evidence="1">
    <location>
        <begin position="1"/>
        <end position="51"/>
    </location>
</feature>
<dbReference type="EMBL" id="AJWK01025489">
    <property type="status" value="NOT_ANNOTATED_CDS"/>
    <property type="molecule type" value="Genomic_DNA"/>
</dbReference>
<feature type="compositionally biased region" description="Acidic residues" evidence="1">
    <location>
        <begin position="85"/>
        <end position="100"/>
    </location>
</feature>
<proteinExistence type="predicted"/>
<dbReference type="AlphaFoldDB" id="A0A1B0GLR3"/>
<keyword evidence="3" id="KW-1185">Reference proteome</keyword>
<feature type="compositionally biased region" description="Basic and acidic residues" evidence="1">
    <location>
        <begin position="9"/>
        <end position="51"/>
    </location>
</feature>
<evidence type="ECO:0000313" key="2">
    <source>
        <dbReference type="EnsemblMetazoa" id="LLOJ010512-PA"/>
    </source>
</evidence>
<accession>A0A1B0GLR3</accession>
<evidence type="ECO:0000256" key="1">
    <source>
        <dbReference type="SAM" id="MobiDB-lite"/>
    </source>
</evidence>
<dbReference type="VEuPathDB" id="VectorBase:LLOJ010512"/>
<sequence length="190" mass="22060">MSSQQDQVAVKDEPQKDDLHKDQKDEALKDEDAKDESSKELRDKELEELEKGFEETLRSIQTIKDCKEIMGGLQEYILHLLTSNEGDEGFPEDEEEEEEAAVGGHTDTLMGMEKEKLKASKEDATERFEMFKKTLAEGAKETFSYDMSSIDKEIERIKKDFEEMQGGMKLFDEQEKLFEEIKKIKEEEDE</sequence>
<organism evidence="2 3">
    <name type="scientific">Lutzomyia longipalpis</name>
    <name type="common">Sand fly</name>
    <dbReference type="NCBI Taxonomy" id="7200"/>
    <lineage>
        <taxon>Eukaryota</taxon>
        <taxon>Metazoa</taxon>
        <taxon>Ecdysozoa</taxon>
        <taxon>Arthropoda</taxon>
        <taxon>Hexapoda</taxon>
        <taxon>Insecta</taxon>
        <taxon>Pterygota</taxon>
        <taxon>Neoptera</taxon>
        <taxon>Endopterygota</taxon>
        <taxon>Diptera</taxon>
        <taxon>Nematocera</taxon>
        <taxon>Psychodoidea</taxon>
        <taxon>Psychodidae</taxon>
        <taxon>Lutzomyia</taxon>
        <taxon>Lutzomyia</taxon>
    </lineage>
</organism>